<evidence type="ECO:0000313" key="1">
    <source>
        <dbReference type="EMBL" id="KAL3395808.1"/>
    </source>
</evidence>
<dbReference type="Proteomes" id="UP001627154">
    <property type="component" value="Unassembled WGS sequence"/>
</dbReference>
<organism evidence="1 2">
    <name type="scientific">Trichogramma kaykai</name>
    <dbReference type="NCBI Taxonomy" id="54128"/>
    <lineage>
        <taxon>Eukaryota</taxon>
        <taxon>Metazoa</taxon>
        <taxon>Ecdysozoa</taxon>
        <taxon>Arthropoda</taxon>
        <taxon>Hexapoda</taxon>
        <taxon>Insecta</taxon>
        <taxon>Pterygota</taxon>
        <taxon>Neoptera</taxon>
        <taxon>Endopterygota</taxon>
        <taxon>Hymenoptera</taxon>
        <taxon>Apocrita</taxon>
        <taxon>Proctotrupomorpha</taxon>
        <taxon>Chalcidoidea</taxon>
        <taxon>Trichogrammatidae</taxon>
        <taxon>Trichogramma</taxon>
    </lineage>
</organism>
<proteinExistence type="predicted"/>
<sequence length="78" mass="9135">MHWCKILLAAAASYYYYYSKYAKRNLVFAMSYQNTRRTWRRIVGCMRPAILTISSKLNNGVAAAAFRCWRKCASVKNR</sequence>
<dbReference type="EMBL" id="JBJJXI010000077">
    <property type="protein sequence ID" value="KAL3395808.1"/>
    <property type="molecule type" value="Genomic_DNA"/>
</dbReference>
<comment type="caution">
    <text evidence="1">The sequence shown here is derived from an EMBL/GenBank/DDBJ whole genome shotgun (WGS) entry which is preliminary data.</text>
</comment>
<keyword evidence="2" id="KW-1185">Reference proteome</keyword>
<accession>A0ABD2WTB6</accession>
<dbReference type="AlphaFoldDB" id="A0ABD2WTB6"/>
<protein>
    <submittedName>
        <fullName evidence="1">Uncharacterized protein</fullName>
    </submittedName>
</protein>
<reference evidence="1 2" key="1">
    <citation type="journal article" date="2024" name="bioRxiv">
        <title>A reference genome for Trichogramma kaykai: A tiny desert-dwelling parasitoid wasp with competing sex-ratio distorters.</title>
        <authorList>
            <person name="Culotta J."/>
            <person name="Lindsey A.R."/>
        </authorList>
    </citation>
    <scope>NUCLEOTIDE SEQUENCE [LARGE SCALE GENOMIC DNA]</scope>
    <source>
        <strain evidence="1 2">KSX58</strain>
    </source>
</reference>
<name>A0ABD2WTB6_9HYME</name>
<evidence type="ECO:0000313" key="2">
    <source>
        <dbReference type="Proteomes" id="UP001627154"/>
    </source>
</evidence>
<gene>
    <name evidence="1" type="ORF">TKK_010130</name>
</gene>